<evidence type="ECO:0000256" key="3">
    <source>
        <dbReference type="ARBA" id="ARBA00022729"/>
    </source>
</evidence>
<evidence type="ECO:0000313" key="7">
    <source>
        <dbReference type="EMBL" id="RGV77693.1"/>
    </source>
</evidence>
<dbReference type="InterPro" id="IPR019931">
    <property type="entry name" value="LPXTG_anchor"/>
</dbReference>
<dbReference type="Proteomes" id="UP000284543">
    <property type="component" value="Unassembled WGS sequence"/>
</dbReference>
<evidence type="ECO:0000256" key="2">
    <source>
        <dbReference type="ARBA" id="ARBA00022525"/>
    </source>
</evidence>
<protein>
    <submittedName>
        <fullName evidence="7">Doubled motif LPXTG anchor domain-containing protein</fullName>
    </submittedName>
</protein>
<organism evidence="7 8">
    <name type="scientific">Enterocloster bolteae</name>
    <dbReference type="NCBI Taxonomy" id="208479"/>
    <lineage>
        <taxon>Bacteria</taxon>
        <taxon>Bacillati</taxon>
        <taxon>Bacillota</taxon>
        <taxon>Clostridia</taxon>
        <taxon>Lachnospirales</taxon>
        <taxon>Lachnospiraceae</taxon>
        <taxon>Enterocloster</taxon>
    </lineage>
</organism>
<feature type="region of interest" description="Disordered" evidence="5">
    <location>
        <begin position="193"/>
        <end position="216"/>
    </location>
</feature>
<reference evidence="7 8" key="1">
    <citation type="submission" date="2018-08" db="EMBL/GenBank/DDBJ databases">
        <title>A genome reference for cultivated species of the human gut microbiota.</title>
        <authorList>
            <person name="Zou Y."/>
            <person name="Xue W."/>
            <person name="Luo G."/>
        </authorList>
    </citation>
    <scope>NUCLEOTIDE SEQUENCE [LARGE SCALE GENOMIC DNA]</scope>
    <source>
        <strain evidence="7 8">AF14-18</strain>
    </source>
</reference>
<evidence type="ECO:0000256" key="5">
    <source>
        <dbReference type="SAM" id="MobiDB-lite"/>
    </source>
</evidence>
<evidence type="ECO:0000256" key="1">
    <source>
        <dbReference type="ARBA" id="ARBA00022512"/>
    </source>
</evidence>
<sequence>MRSRNDYGTTMMEPYFAGAFSNIQSGSSNKLENNIVMALDGDYTTDAYQVNHFGFTFGFQLEKPAPVSGTVVFNGEKVLTGRDFSEDDEYTFSLKKNDFEVDRITIKPFENTRFKLADMLAADETGTQVVYSISEVGGGTTVNEVTYDNTVYQGMYEIIFDESNNTLIAVYAGGSNLEQGVIFTNVYSHGFTPETPGGGSGGGGGGGGDNSGGHRATPDINGPGITINPEEVPLASLPDAPVVIDEDEVPLAPLPKTGQGTGGTTFTMLLSGLLLVLTAISKKKREES</sequence>
<dbReference type="NCBIfam" id="TIGR01167">
    <property type="entry name" value="LPXTG_anchor"/>
    <property type="match status" value="1"/>
</dbReference>
<dbReference type="Gene3D" id="2.60.40.3050">
    <property type="match status" value="1"/>
</dbReference>
<keyword evidence="3" id="KW-0732">Signal</keyword>
<accession>A0A412ZC60</accession>
<dbReference type="NCBIfam" id="NF033073">
    <property type="entry name" value="LPXTG_double"/>
    <property type="match status" value="1"/>
</dbReference>
<comment type="caution">
    <text evidence="7">The sequence shown here is derived from an EMBL/GenBank/DDBJ whole genome shotgun (WGS) entry which is preliminary data.</text>
</comment>
<gene>
    <name evidence="7" type="ORF">DWW02_07040</name>
</gene>
<evidence type="ECO:0000313" key="8">
    <source>
        <dbReference type="Proteomes" id="UP000284543"/>
    </source>
</evidence>
<dbReference type="InterPro" id="IPR038174">
    <property type="entry name" value="Strep_pil_link_sf"/>
</dbReference>
<name>A0A412ZC60_9FIRM</name>
<dbReference type="EMBL" id="QRZM01000002">
    <property type="protein sequence ID" value="RGV77693.1"/>
    <property type="molecule type" value="Genomic_DNA"/>
</dbReference>
<dbReference type="AlphaFoldDB" id="A0A412ZC60"/>
<dbReference type="PROSITE" id="PS50847">
    <property type="entry name" value="GRAM_POS_ANCHORING"/>
    <property type="match status" value="1"/>
</dbReference>
<proteinExistence type="predicted"/>
<keyword evidence="1" id="KW-0134">Cell wall</keyword>
<keyword evidence="2" id="KW-0964">Secreted</keyword>
<feature type="compositionally biased region" description="Gly residues" evidence="5">
    <location>
        <begin position="196"/>
        <end position="211"/>
    </location>
</feature>
<feature type="domain" description="Gram-positive cocci surface proteins LPxTG" evidence="6">
    <location>
        <begin position="254"/>
        <end position="288"/>
    </location>
</feature>
<evidence type="ECO:0000259" key="6">
    <source>
        <dbReference type="PROSITE" id="PS50847"/>
    </source>
</evidence>
<evidence type="ECO:0000256" key="4">
    <source>
        <dbReference type="ARBA" id="ARBA00023088"/>
    </source>
</evidence>
<keyword evidence="4" id="KW-0572">Peptidoglycan-anchor</keyword>